<dbReference type="InterPro" id="IPR009708">
    <property type="entry name" value="Phage_A118_holin/antiholin"/>
</dbReference>
<sequence length="87" mass="9001">MENLMNEAVVLAGIMAPIIGMVIELIKRTKIDNQWMPHLSVLAGIIVGLVFALATGAGLFLYGLAGMISGAAASGLYDLIANTKGGK</sequence>
<dbReference type="OrthoDB" id="2328174at2"/>
<evidence type="ECO:0008006" key="4">
    <source>
        <dbReference type="Google" id="ProtNLM"/>
    </source>
</evidence>
<evidence type="ECO:0000313" key="2">
    <source>
        <dbReference type="EMBL" id="TLQ08850.1"/>
    </source>
</evidence>
<reference evidence="2 3" key="1">
    <citation type="submission" date="2019-05" db="EMBL/GenBank/DDBJ databases">
        <title>The metagenome of a microbial culture collection derived from dairy environment covers the genomic content of the human microbiome.</title>
        <authorList>
            <person name="Roder T."/>
            <person name="Wuthrich D."/>
            <person name="Sattari Z."/>
            <person name="Von Ah U."/>
            <person name="Bar C."/>
            <person name="Ronchi F."/>
            <person name="Macpherson A.J."/>
            <person name="Ganal-Vonarburg S.C."/>
            <person name="Bruggmann R."/>
            <person name="Vergeres G."/>
        </authorList>
    </citation>
    <scope>NUCLEOTIDE SEQUENCE [LARGE SCALE GENOMIC DNA]</scope>
    <source>
        <strain evidence="2 3">FAM 24235</strain>
    </source>
</reference>
<evidence type="ECO:0000313" key="3">
    <source>
        <dbReference type="Proteomes" id="UP000307201"/>
    </source>
</evidence>
<keyword evidence="1" id="KW-0812">Transmembrane</keyword>
<dbReference type="Proteomes" id="UP000307201">
    <property type="component" value="Unassembled WGS sequence"/>
</dbReference>
<proteinExistence type="predicted"/>
<keyword evidence="1" id="KW-1133">Transmembrane helix</keyword>
<dbReference type="EMBL" id="VBTE01000005">
    <property type="protein sequence ID" value="TLQ08850.1"/>
    <property type="molecule type" value="Genomic_DNA"/>
</dbReference>
<comment type="caution">
    <text evidence="2">The sequence shown here is derived from an EMBL/GenBank/DDBJ whole genome shotgun (WGS) entry which is preliminary data.</text>
</comment>
<accession>A0A5R9C6V0</accession>
<organism evidence="2 3">
    <name type="scientific">Marinilactibacillus psychrotolerans</name>
    <dbReference type="NCBI Taxonomy" id="191770"/>
    <lineage>
        <taxon>Bacteria</taxon>
        <taxon>Bacillati</taxon>
        <taxon>Bacillota</taxon>
        <taxon>Bacilli</taxon>
        <taxon>Lactobacillales</taxon>
        <taxon>Carnobacteriaceae</taxon>
        <taxon>Marinilactibacillus</taxon>
    </lineage>
</organism>
<name>A0A5R9C6V0_9LACT</name>
<feature type="transmembrane region" description="Helical" evidence="1">
    <location>
        <begin position="6"/>
        <end position="23"/>
    </location>
</feature>
<gene>
    <name evidence="2" type="ORF">FEZ48_02900</name>
</gene>
<evidence type="ECO:0000256" key="1">
    <source>
        <dbReference type="SAM" id="Phobius"/>
    </source>
</evidence>
<protein>
    <recommendedName>
        <fullName evidence="4">Holin</fullName>
    </recommendedName>
</protein>
<dbReference type="Pfam" id="PF06946">
    <property type="entry name" value="Phage_holin_5_1"/>
    <property type="match status" value="1"/>
</dbReference>
<dbReference type="AlphaFoldDB" id="A0A5R9C6V0"/>
<feature type="transmembrane region" description="Helical" evidence="1">
    <location>
        <begin position="35"/>
        <end position="54"/>
    </location>
</feature>
<keyword evidence="1" id="KW-0472">Membrane</keyword>
<dbReference type="RefSeq" id="WP_138471046.1">
    <property type="nucleotide sequence ID" value="NZ_VBTE01000005.1"/>
</dbReference>